<dbReference type="GO" id="GO:0003723">
    <property type="term" value="F:RNA binding"/>
    <property type="evidence" value="ECO:0007669"/>
    <property type="project" value="UniProtKB-UniRule"/>
</dbReference>
<dbReference type="Pfam" id="PF00076">
    <property type="entry name" value="RRM_1"/>
    <property type="match status" value="1"/>
</dbReference>
<evidence type="ECO:0000313" key="6">
    <source>
        <dbReference type="EMBL" id="KAF4672206.1"/>
    </source>
</evidence>
<feature type="compositionally biased region" description="Polar residues" evidence="4">
    <location>
        <begin position="652"/>
        <end position="661"/>
    </location>
</feature>
<keyword evidence="7" id="KW-1185">Reference proteome</keyword>
<feature type="region of interest" description="Disordered" evidence="4">
    <location>
        <begin position="408"/>
        <end position="430"/>
    </location>
</feature>
<reference evidence="6 7" key="1">
    <citation type="submission" date="2020-04" db="EMBL/GenBank/DDBJ databases">
        <title>Perkinsus chesapeaki whole genome sequence.</title>
        <authorList>
            <person name="Bogema D.R."/>
        </authorList>
    </citation>
    <scope>NUCLEOTIDE SEQUENCE [LARGE SCALE GENOMIC DNA]</scope>
    <source>
        <strain evidence="6">ATCC PRA-425</strain>
    </source>
</reference>
<dbReference type="Pfam" id="PF13893">
    <property type="entry name" value="RRM_5"/>
    <property type="match status" value="1"/>
</dbReference>
<sequence>MSANIDNQSSSSTTTPTVSPDQQQQQAKVGPSAAGGVPASIATGTSSPANDQKAYQQQVVGSGADFSPHSTTVPNSTPGNATVNTTATPTMAAASLPSNGSMGYQVASSPASSAASHGNSKVLYVRNIPMSLSEQNLVAYCQSFGRVTNILILRDKRHGFIEFENETEARRCHAYYSANPLTIDGQRLDFAISRFTEITGRRYPDLHPPNRILLFTITNVVYPVNVSMIAQVMSRYNALEKVVIFTRGNATHCLIQMSTLESAVAAKSQLDGQNIFTHCNTIRVQFSELNKLEVKYNNERSWDYTNPSLPSGPPGAMAGSGLLGPQQRGVNGVAATPVVFVLGLNENDTTPDDLAALFAVYGNVVKVKIMYKARNSALVQMQTVGECHTAIAHLKGIRLHGNKLTMEMSKGGRELPPIPPPGAEQTEADRLSRDYTSQSYLYARHRPDQTSRPFPPSSSLYFSNMPHGTTEEDLRQLLDASGCQYTGIRFLNEQHHMAIVQCVSLDNAIETLCRAHAKPVGHPPRPVRVGFGNTVPKRPATPPATFTAPPMAVMPPAFPNGAPMDPLAYQSRTPPVPAAASATGDMSVAGSSQKSFEMMNAAAAAAAAGGVRAMPNPYQAMMMGNTAPAANPPGVQRQVSAGAGQLYAPNPAGNTNNARPF</sequence>
<dbReference type="PROSITE" id="PS50102">
    <property type="entry name" value="RRM"/>
    <property type="match status" value="2"/>
</dbReference>
<dbReference type="Proteomes" id="UP000591131">
    <property type="component" value="Unassembled WGS sequence"/>
</dbReference>
<feature type="compositionally biased region" description="Polar residues" evidence="4">
    <location>
        <begin position="42"/>
        <end position="60"/>
    </location>
</feature>
<dbReference type="AlphaFoldDB" id="A0A7J6ML87"/>
<keyword evidence="2 3" id="KW-0694">RNA-binding</keyword>
<dbReference type="InterPro" id="IPR000504">
    <property type="entry name" value="RRM_dom"/>
</dbReference>
<gene>
    <name evidence="6" type="ORF">FOL47_000789</name>
</gene>
<evidence type="ECO:0000256" key="3">
    <source>
        <dbReference type="PROSITE-ProRule" id="PRU00176"/>
    </source>
</evidence>
<dbReference type="SMART" id="SM00360">
    <property type="entry name" value="RRM"/>
    <property type="match status" value="4"/>
</dbReference>
<feature type="compositionally biased region" description="Low complexity" evidence="4">
    <location>
        <begin position="8"/>
        <end position="26"/>
    </location>
</feature>
<organism evidence="6 7">
    <name type="scientific">Perkinsus chesapeaki</name>
    <name type="common">Clam parasite</name>
    <name type="synonym">Perkinsus andrewsi</name>
    <dbReference type="NCBI Taxonomy" id="330153"/>
    <lineage>
        <taxon>Eukaryota</taxon>
        <taxon>Sar</taxon>
        <taxon>Alveolata</taxon>
        <taxon>Perkinsozoa</taxon>
        <taxon>Perkinsea</taxon>
        <taxon>Perkinsida</taxon>
        <taxon>Perkinsidae</taxon>
        <taxon>Perkinsus</taxon>
    </lineage>
</organism>
<dbReference type="Pfam" id="PF11835">
    <property type="entry name" value="RRM_8"/>
    <property type="match status" value="1"/>
</dbReference>
<comment type="caution">
    <text evidence="6">The sequence shown here is derived from an EMBL/GenBank/DDBJ whole genome shotgun (WGS) entry which is preliminary data.</text>
</comment>
<accession>A0A7J6ML87</accession>
<feature type="region of interest" description="Disordered" evidence="4">
    <location>
        <begin position="1"/>
        <end position="85"/>
    </location>
</feature>
<dbReference type="EMBL" id="JAAPAO010000116">
    <property type="protein sequence ID" value="KAF4672206.1"/>
    <property type="molecule type" value="Genomic_DNA"/>
</dbReference>
<keyword evidence="1" id="KW-0677">Repeat</keyword>
<name>A0A7J6ML87_PERCH</name>
<evidence type="ECO:0000256" key="4">
    <source>
        <dbReference type="SAM" id="MobiDB-lite"/>
    </source>
</evidence>
<feature type="compositionally biased region" description="Polar residues" evidence="4">
    <location>
        <begin position="68"/>
        <end position="85"/>
    </location>
</feature>
<evidence type="ECO:0000259" key="5">
    <source>
        <dbReference type="PROSITE" id="PS50102"/>
    </source>
</evidence>
<protein>
    <recommendedName>
        <fullName evidence="5">RRM domain-containing protein</fullName>
    </recommendedName>
</protein>
<evidence type="ECO:0000256" key="1">
    <source>
        <dbReference type="ARBA" id="ARBA00022737"/>
    </source>
</evidence>
<feature type="domain" description="RRM" evidence="5">
    <location>
        <begin position="121"/>
        <end position="195"/>
    </location>
</feature>
<evidence type="ECO:0000313" key="7">
    <source>
        <dbReference type="Proteomes" id="UP000591131"/>
    </source>
</evidence>
<evidence type="ECO:0000256" key="2">
    <source>
        <dbReference type="ARBA" id="ARBA00022884"/>
    </source>
</evidence>
<dbReference type="Gene3D" id="3.30.70.330">
    <property type="match status" value="4"/>
</dbReference>
<dbReference type="OrthoDB" id="296632at2759"/>
<feature type="region of interest" description="Disordered" evidence="4">
    <location>
        <begin position="642"/>
        <end position="661"/>
    </location>
</feature>
<feature type="domain" description="RRM" evidence="5">
    <location>
        <begin position="337"/>
        <end position="411"/>
    </location>
</feature>
<dbReference type="InterPro" id="IPR035979">
    <property type="entry name" value="RBD_domain_sf"/>
</dbReference>
<dbReference type="SUPFAM" id="SSF54928">
    <property type="entry name" value="RNA-binding domain, RBD"/>
    <property type="match status" value="2"/>
</dbReference>
<dbReference type="InterPro" id="IPR012677">
    <property type="entry name" value="Nucleotide-bd_a/b_plait_sf"/>
</dbReference>
<proteinExistence type="predicted"/>
<dbReference type="InterPro" id="IPR021790">
    <property type="entry name" value="PTBP1-like_RRM2"/>
</dbReference>
<dbReference type="PANTHER" id="PTHR15592">
    <property type="entry name" value="MATRIN 3/NUCLEAR PROTEIN 220-RELATED"/>
    <property type="match status" value="1"/>
</dbReference>
<dbReference type="CDD" id="cd12422">
    <property type="entry name" value="RRM2_PTBP1_hnRNPL_like"/>
    <property type="match status" value="1"/>
</dbReference>